<dbReference type="GO" id="GO:0019878">
    <property type="term" value="P:lysine biosynthetic process via aminoadipic acid"/>
    <property type="evidence" value="ECO:0007669"/>
    <property type="project" value="TreeGrafter"/>
</dbReference>
<name>A0A2G0CK00_9BACT</name>
<dbReference type="PANTHER" id="PTHR12215">
    <property type="entry name" value="PHOSPHOPANTETHEINE TRANSFERASE"/>
    <property type="match status" value="1"/>
</dbReference>
<keyword evidence="6" id="KW-1185">Reference proteome</keyword>
<dbReference type="SUPFAM" id="SSF56214">
    <property type="entry name" value="4'-phosphopantetheinyl transferase"/>
    <property type="match status" value="2"/>
</dbReference>
<dbReference type="AlphaFoldDB" id="A0A2G0CK00"/>
<dbReference type="RefSeq" id="WP_099105248.1">
    <property type="nucleotide sequence ID" value="NZ_JAATJF010000001.1"/>
</dbReference>
<dbReference type="GO" id="GO:0008897">
    <property type="term" value="F:holo-[acyl-carrier-protein] synthase activity"/>
    <property type="evidence" value="ECO:0007669"/>
    <property type="project" value="InterPro"/>
</dbReference>
<proteinExistence type="inferred from homology"/>
<comment type="similarity">
    <text evidence="1">Belongs to the P-Pant transferase superfamily. Gsp/Sfp/HetI/AcpT family.</text>
</comment>
<dbReference type="InterPro" id="IPR050559">
    <property type="entry name" value="P-Pant_transferase_sf"/>
</dbReference>
<evidence type="ECO:0000313" key="6">
    <source>
        <dbReference type="Proteomes" id="UP000226437"/>
    </source>
</evidence>
<dbReference type="EMBL" id="PDLO01000001">
    <property type="protein sequence ID" value="PHL00268.1"/>
    <property type="molecule type" value="Genomic_DNA"/>
</dbReference>
<protein>
    <submittedName>
        <fullName evidence="5">4-phosphopantetheinyl transferase</fullName>
    </submittedName>
</protein>
<dbReference type="InterPro" id="IPR041354">
    <property type="entry name" value="4PPT_N"/>
</dbReference>
<dbReference type="Proteomes" id="UP000226437">
    <property type="component" value="Unassembled WGS sequence"/>
</dbReference>
<dbReference type="Gene3D" id="3.90.470.20">
    <property type="entry name" value="4'-phosphopantetheinyl transferase domain"/>
    <property type="match status" value="2"/>
</dbReference>
<evidence type="ECO:0000256" key="2">
    <source>
        <dbReference type="ARBA" id="ARBA00022679"/>
    </source>
</evidence>
<dbReference type="Pfam" id="PF01648">
    <property type="entry name" value="ACPS"/>
    <property type="match status" value="1"/>
</dbReference>
<evidence type="ECO:0000259" key="3">
    <source>
        <dbReference type="Pfam" id="PF01648"/>
    </source>
</evidence>
<keyword evidence="2 5" id="KW-0808">Transferase</keyword>
<dbReference type="InterPro" id="IPR008278">
    <property type="entry name" value="4-PPantetheinyl_Trfase_dom"/>
</dbReference>
<comment type="caution">
    <text evidence="5">The sequence shown here is derived from an EMBL/GenBank/DDBJ whole genome shotgun (WGS) entry which is preliminary data.</text>
</comment>
<evidence type="ECO:0000259" key="4">
    <source>
        <dbReference type="Pfam" id="PF17837"/>
    </source>
</evidence>
<sequence length="216" mass="24889">MPLLFHESFDPPGEWGLWHIDEPEPQLRERLSLFDREAEQLARIKGQERRREFLAARLLLHEMSGRDTRGELVKDEAGKPHLQDSHFFVSISHTGGYSAAIAHPRPCGIDVQRIVPRIRSLARRFVRPDEAIHLQEASELHQLHLIWSAKEALYKAYGRRQLDFKEHLFVDLSGYDPDRGVARGCLTTDTLCQEFDLSFRQYADFVLVGAVARPNP</sequence>
<gene>
    <name evidence="5" type="ORF">CGL56_04315</name>
</gene>
<organism evidence="5 6">
    <name type="scientific">Neolewinella marina</name>
    <dbReference type="NCBI Taxonomy" id="438751"/>
    <lineage>
        <taxon>Bacteria</taxon>
        <taxon>Pseudomonadati</taxon>
        <taxon>Bacteroidota</taxon>
        <taxon>Saprospiria</taxon>
        <taxon>Saprospirales</taxon>
        <taxon>Lewinellaceae</taxon>
        <taxon>Neolewinella</taxon>
    </lineage>
</organism>
<evidence type="ECO:0000256" key="1">
    <source>
        <dbReference type="ARBA" id="ARBA00010990"/>
    </source>
</evidence>
<accession>A0A2G0CK00</accession>
<feature type="domain" description="4'-phosphopantetheinyl transferase N-terminal" evidence="4">
    <location>
        <begin position="41"/>
        <end position="102"/>
    </location>
</feature>
<evidence type="ECO:0000313" key="5">
    <source>
        <dbReference type="EMBL" id="PHL00268.1"/>
    </source>
</evidence>
<dbReference type="GO" id="GO:0005829">
    <property type="term" value="C:cytosol"/>
    <property type="evidence" value="ECO:0007669"/>
    <property type="project" value="TreeGrafter"/>
</dbReference>
<dbReference type="Pfam" id="PF17837">
    <property type="entry name" value="4PPT_N"/>
    <property type="match status" value="1"/>
</dbReference>
<dbReference type="OrthoDB" id="1190494at2"/>
<dbReference type="GO" id="GO:0000287">
    <property type="term" value="F:magnesium ion binding"/>
    <property type="evidence" value="ECO:0007669"/>
    <property type="project" value="InterPro"/>
</dbReference>
<reference evidence="5 6" key="1">
    <citation type="submission" date="2017-10" db="EMBL/GenBank/DDBJ databases">
        <title>The draft genome sequence of Lewinella marina KCTC 32374.</title>
        <authorList>
            <person name="Wang K."/>
        </authorList>
    </citation>
    <scope>NUCLEOTIDE SEQUENCE [LARGE SCALE GENOMIC DNA]</scope>
    <source>
        <strain evidence="5 6">MKG-38</strain>
    </source>
</reference>
<feature type="domain" description="4'-phosphopantetheinyl transferase" evidence="3">
    <location>
        <begin position="106"/>
        <end position="168"/>
    </location>
</feature>
<dbReference type="InterPro" id="IPR037143">
    <property type="entry name" value="4-PPantetheinyl_Trfase_dom_sf"/>
</dbReference>
<dbReference type="PANTHER" id="PTHR12215:SF10">
    <property type="entry name" value="L-AMINOADIPATE-SEMIALDEHYDE DEHYDROGENASE-PHOSPHOPANTETHEINYL TRANSFERASE"/>
    <property type="match status" value="1"/>
</dbReference>